<dbReference type="GO" id="GO:0008299">
    <property type="term" value="P:isoprenoid biosynthetic process"/>
    <property type="evidence" value="ECO:0007669"/>
    <property type="project" value="InterPro"/>
</dbReference>
<dbReference type="Gene3D" id="1.10.600.10">
    <property type="entry name" value="Farnesyl Diphosphate Synthase"/>
    <property type="match status" value="1"/>
</dbReference>
<comment type="caution">
    <text evidence="7">The sequence shown here is derived from an EMBL/GenBank/DDBJ whole genome shotgun (WGS) entry which is preliminary data.</text>
</comment>
<dbReference type="GO" id="GO:0004659">
    <property type="term" value="F:prenyltransferase activity"/>
    <property type="evidence" value="ECO:0007669"/>
    <property type="project" value="InterPro"/>
</dbReference>
<keyword evidence="5" id="KW-0460">Magnesium</keyword>
<comment type="similarity">
    <text evidence="2 6">Belongs to the FPP/GGPP synthase family.</text>
</comment>
<comment type="cofactor">
    <cofactor evidence="1">
        <name>Mg(2+)</name>
        <dbReference type="ChEBI" id="CHEBI:18420"/>
    </cofactor>
</comment>
<accession>A0A9X8Y7H1</accession>
<gene>
    <name evidence="7" type="ORF">EDD78_11013</name>
</gene>
<dbReference type="InterPro" id="IPR033749">
    <property type="entry name" value="Polyprenyl_synt_CS"/>
</dbReference>
<dbReference type="GO" id="GO:0046872">
    <property type="term" value="F:metal ion binding"/>
    <property type="evidence" value="ECO:0007669"/>
    <property type="project" value="UniProtKB-KW"/>
</dbReference>
<evidence type="ECO:0000256" key="1">
    <source>
        <dbReference type="ARBA" id="ARBA00001946"/>
    </source>
</evidence>
<proteinExistence type="inferred from homology"/>
<evidence type="ECO:0000313" key="8">
    <source>
        <dbReference type="Proteomes" id="UP000294682"/>
    </source>
</evidence>
<evidence type="ECO:0000256" key="5">
    <source>
        <dbReference type="ARBA" id="ARBA00022842"/>
    </source>
</evidence>
<keyword evidence="8" id="KW-1185">Reference proteome</keyword>
<dbReference type="InterPro" id="IPR000092">
    <property type="entry name" value="Polyprenyl_synt"/>
</dbReference>
<dbReference type="PANTHER" id="PTHR12001:SF69">
    <property type="entry name" value="ALL TRANS-POLYPRENYL-DIPHOSPHATE SYNTHASE PDSS1"/>
    <property type="match status" value="1"/>
</dbReference>
<dbReference type="Proteomes" id="UP000294682">
    <property type="component" value="Unassembled WGS sequence"/>
</dbReference>
<dbReference type="PANTHER" id="PTHR12001">
    <property type="entry name" value="GERANYLGERANYL PYROPHOSPHATE SYNTHASE"/>
    <property type="match status" value="1"/>
</dbReference>
<dbReference type="EMBL" id="SLUK01000010">
    <property type="protein sequence ID" value="TCL42389.1"/>
    <property type="molecule type" value="Genomic_DNA"/>
</dbReference>
<dbReference type="InterPro" id="IPR008949">
    <property type="entry name" value="Isoprenoid_synthase_dom_sf"/>
</dbReference>
<dbReference type="CDD" id="cd00685">
    <property type="entry name" value="Trans_IPPS_HT"/>
    <property type="match status" value="1"/>
</dbReference>
<evidence type="ECO:0000256" key="2">
    <source>
        <dbReference type="ARBA" id="ARBA00006706"/>
    </source>
</evidence>
<dbReference type="SFLD" id="SFLDS00005">
    <property type="entry name" value="Isoprenoid_Synthase_Type_I"/>
    <property type="match status" value="1"/>
</dbReference>
<dbReference type="PROSITE" id="PS00444">
    <property type="entry name" value="POLYPRENYL_SYNTHASE_2"/>
    <property type="match status" value="1"/>
</dbReference>
<evidence type="ECO:0000256" key="6">
    <source>
        <dbReference type="RuleBase" id="RU004466"/>
    </source>
</evidence>
<dbReference type="PROSITE" id="PS00723">
    <property type="entry name" value="POLYPRENYL_SYNTHASE_1"/>
    <property type="match status" value="1"/>
</dbReference>
<dbReference type="AlphaFoldDB" id="A0A9X8Y7H1"/>
<evidence type="ECO:0000256" key="3">
    <source>
        <dbReference type="ARBA" id="ARBA00022679"/>
    </source>
</evidence>
<reference evidence="7 8" key="1">
    <citation type="submission" date="2019-03" db="EMBL/GenBank/DDBJ databases">
        <title>Genomic Encyclopedia of Type Strains, Phase IV (KMG-IV): sequencing the most valuable type-strain genomes for metagenomic binning, comparative biology and taxonomic classification.</title>
        <authorList>
            <person name="Goeker M."/>
        </authorList>
    </citation>
    <scope>NUCLEOTIDE SEQUENCE [LARGE SCALE GENOMIC DNA]</scope>
    <source>
        <strain evidence="7 8">DSM 100433</strain>
    </source>
</reference>
<dbReference type="SUPFAM" id="SSF48576">
    <property type="entry name" value="Terpenoid synthases"/>
    <property type="match status" value="1"/>
</dbReference>
<keyword evidence="3 6" id="KW-0808">Transferase</keyword>
<protein>
    <submittedName>
        <fullName evidence="7">Heptaprenyl diphosphate synthase</fullName>
    </submittedName>
</protein>
<dbReference type="RefSeq" id="WP_132084941.1">
    <property type="nucleotide sequence ID" value="NZ_SLUK01000010.1"/>
</dbReference>
<name>A0A9X8Y7H1_9FIRM</name>
<organism evidence="7 8">
    <name type="scientific">Harryflintia acetispora</name>
    <dbReference type="NCBI Taxonomy" id="1849041"/>
    <lineage>
        <taxon>Bacteria</taxon>
        <taxon>Bacillati</taxon>
        <taxon>Bacillota</taxon>
        <taxon>Clostridia</taxon>
        <taxon>Eubacteriales</taxon>
        <taxon>Oscillospiraceae</taxon>
        <taxon>Harryflintia</taxon>
    </lineage>
</organism>
<dbReference type="Pfam" id="PF00348">
    <property type="entry name" value="polyprenyl_synt"/>
    <property type="match status" value="1"/>
</dbReference>
<evidence type="ECO:0000256" key="4">
    <source>
        <dbReference type="ARBA" id="ARBA00022723"/>
    </source>
</evidence>
<evidence type="ECO:0000313" key="7">
    <source>
        <dbReference type="EMBL" id="TCL42389.1"/>
    </source>
</evidence>
<sequence length="321" mass="35239">MTEQAFPDFEHALAGAQKRLNDALLGSPSLVREYTAHLAMSPGKQLRARCLLACAQQEDGRVPADAAPLAAGVELLHLATLVHDDVMDDAGLRRGAPTLQARYGKRVAVICGDWLLAAALRTAAALNDRERFLSLRLPGYIGRVCLGELRQTAENGNLGLTAPQYLRIIGGKTAALFAGSFYAGALLFTDEHELRQRYARFGRYLGLLFQLADDLGDFTLDQDLARKPVRSDYEQGVITLPLIHALAKDPELSARAREGRIPMDELAERVRAGGGLDFTRALCRRYHDRALRLLPALHAPKEKEARLLSLLERAGRAAQPF</sequence>
<keyword evidence="4" id="KW-0479">Metal-binding</keyword>